<accession>A0A8S3AUS2</accession>
<reference evidence="1" key="1">
    <citation type="submission" date="2021-02" db="EMBL/GenBank/DDBJ databases">
        <authorList>
            <person name="Nowell W R."/>
        </authorList>
    </citation>
    <scope>NUCLEOTIDE SEQUENCE</scope>
</reference>
<feature type="non-terminal residue" evidence="1">
    <location>
        <position position="1"/>
    </location>
</feature>
<dbReference type="AlphaFoldDB" id="A0A8S3AUS2"/>
<evidence type="ECO:0000313" key="2">
    <source>
        <dbReference type="Proteomes" id="UP000676336"/>
    </source>
</evidence>
<sequence length="53" mass="6088">MSTKQSFEIQLTPVLNNGQEIPKTILSQFPTTFPIFFDLTREAVEMLRSGTRK</sequence>
<dbReference type="Proteomes" id="UP000676336">
    <property type="component" value="Unassembled WGS sequence"/>
</dbReference>
<organism evidence="1 2">
    <name type="scientific">Rotaria magnacalcarata</name>
    <dbReference type="NCBI Taxonomy" id="392030"/>
    <lineage>
        <taxon>Eukaryota</taxon>
        <taxon>Metazoa</taxon>
        <taxon>Spiralia</taxon>
        <taxon>Gnathifera</taxon>
        <taxon>Rotifera</taxon>
        <taxon>Eurotatoria</taxon>
        <taxon>Bdelloidea</taxon>
        <taxon>Philodinida</taxon>
        <taxon>Philodinidae</taxon>
        <taxon>Rotaria</taxon>
    </lineage>
</organism>
<gene>
    <name evidence="1" type="ORF">SMN809_LOCUS45125</name>
</gene>
<dbReference type="EMBL" id="CAJOBI010137151">
    <property type="protein sequence ID" value="CAF4750917.1"/>
    <property type="molecule type" value="Genomic_DNA"/>
</dbReference>
<proteinExistence type="predicted"/>
<protein>
    <submittedName>
        <fullName evidence="1">Uncharacterized protein</fullName>
    </submittedName>
</protein>
<comment type="caution">
    <text evidence="1">The sequence shown here is derived from an EMBL/GenBank/DDBJ whole genome shotgun (WGS) entry which is preliminary data.</text>
</comment>
<evidence type="ECO:0000313" key="1">
    <source>
        <dbReference type="EMBL" id="CAF4750917.1"/>
    </source>
</evidence>
<name>A0A8S3AUS2_9BILA</name>